<evidence type="ECO:0000313" key="2">
    <source>
        <dbReference type="Proteomes" id="UP000039865"/>
    </source>
</evidence>
<evidence type="ECO:0000313" key="1">
    <source>
        <dbReference type="EMBL" id="CDW88560.1"/>
    </source>
</evidence>
<name>A0A078B1X9_STYLE</name>
<proteinExistence type="predicted"/>
<sequence length="356" mass="41350">MVIFSEFTRDHYIINIPLQPVNNLCFSLHFRALQAYNLGTTSYFVDLIQKKGRRIKPRKSVPNPQSRARDRIIIDLDPQRRQSDCHIDMAQTARAILQKEDQNGLEKLFRMDELLKALKDRNEYSQPAIVIEKFTTGKDSNSDLDDTSKPNSINISSQDCLIMNTFNDNTKSSVKERIESTPFKKSSFYNNKNELLPQMPINQRSRLQSPKTHRQIEQIRPSPLVLEKIRGQLDKRLPKISTPTISPFTLEFSKKQKWKKISRMIQLAQDDEAIKNNQVYLESSQINSASGTKKFLQRIEDEIGFSKQQFATKPSFMKQNFKPETHKKYREAGGVAMTNRQAEVLQSFHDYEYALV</sequence>
<dbReference type="InParanoid" id="A0A078B1X9"/>
<dbReference type="Proteomes" id="UP000039865">
    <property type="component" value="Unassembled WGS sequence"/>
</dbReference>
<gene>
    <name evidence="1" type="primary">Contig6889.g7372</name>
    <name evidence="1" type="ORF">STYLEM_17682</name>
</gene>
<dbReference type="AlphaFoldDB" id="A0A078B1X9"/>
<protein>
    <submittedName>
        <fullName evidence="1">Uncharacterized protein</fullName>
    </submittedName>
</protein>
<dbReference type="EMBL" id="CCKQ01016699">
    <property type="protein sequence ID" value="CDW88560.1"/>
    <property type="molecule type" value="Genomic_DNA"/>
</dbReference>
<accession>A0A078B1X9</accession>
<keyword evidence="2" id="KW-1185">Reference proteome</keyword>
<reference evidence="1 2" key="1">
    <citation type="submission" date="2014-06" db="EMBL/GenBank/DDBJ databases">
        <authorList>
            <person name="Swart Estienne"/>
        </authorList>
    </citation>
    <scope>NUCLEOTIDE SEQUENCE [LARGE SCALE GENOMIC DNA]</scope>
    <source>
        <strain evidence="1 2">130c</strain>
    </source>
</reference>
<organism evidence="1 2">
    <name type="scientific">Stylonychia lemnae</name>
    <name type="common">Ciliate</name>
    <dbReference type="NCBI Taxonomy" id="5949"/>
    <lineage>
        <taxon>Eukaryota</taxon>
        <taxon>Sar</taxon>
        <taxon>Alveolata</taxon>
        <taxon>Ciliophora</taxon>
        <taxon>Intramacronucleata</taxon>
        <taxon>Spirotrichea</taxon>
        <taxon>Stichotrichia</taxon>
        <taxon>Sporadotrichida</taxon>
        <taxon>Oxytrichidae</taxon>
        <taxon>Stylonychinae</taxon>
        <taxon>Stylonychia</taxon>
    </lineage>
</organism>